<dbReference type="EMBL" id="JALBUU010000028">
    <property type="protein sequence ID" value="MCI0755259.1"/>
    <property type="molecule type" value="Genomic_DNA"/>
</dbReference>
<gene>
    <name evidence="1" type="ORF">MON41_16185</name>
</gene>
<evidence type="ECO:0000313" key="1">
    <source>
        <dbReference type="EMBL" id="MCI0755259.1"/>
    </source>
</evidence>
<name>A0ABS9W9H4_9PROT</name>
<dbReference type="Proteomes" id="UP001201985">
    <property type="component" value="Unassembled WGS sequence"/>
</dbReference>
<proteinExistence type="predicted"/>
<evidence type="ECO:0000313" key="2">
    <source>
        <dbReference type="Proteomes" id="UP001201985"/>
    </source>
</evidence>
<keyword evidence="2" id="KW-1185">Reference proteome</keyword>
<protein>
    <submittedName>
        <fullName evidence="1">Uncharacterized protein</fullName>
    </submittedName>
</protein>
<comment type="caution">
    <text evidence="1">The sequence shown here is derived from an EMBL/GenBank/DDBJ whole genome shotgun (WGS) entry which is preliminary data.</text>
</comment>
<reference evidence="1 2" key="1">
    <citation type="submission" date="2022-03" db="EMBL/GenBank/DDBJ databases">
        <title>Complete genome analysis of Roseomonas KG 17.1 : a prolific producer of plant growth promoters.</title>
        <authorList>
            <person name="Saadouli I."/>
            <person name="Najjari A."/>
            <person name="Mosbah A."/>
            <person name="Ouzari H.I."/>
        </authorList>
    </citation>
    <scope>NUCLEOTIDE SEQUENCE [LARGE SCALE GENOMIC DNA]</scope>
    <source>
        <strain evidence="1 2">KG17-1</strain>
    </source>
</reference>
<organism evidence="1 2">
    <name type="scientific">Teichococcus vastitatis</name>
    <dbReference type="NCBI Taxonomy" id="2307076"/>
    <lineage>
        <taxon>Bacteria</taxon>
        <taxon>Pseudomonadati</taxon>
        <taxon>Pseudomonadota</taxon>
        <taxon>Alphaproteobacteria</taxon>
        <taxon>Acetobacterales</taxon>
        <taxon>Roseomonadaceae</taxon>
        <taxon>Roseomonas</taxon>
    </lineage>
</organism>
<accession>A0ABS9W9H4</accession>
<sequence>MATEITPITALPTTARLNLAREALAELARGELVERLRLDTAAQILRTAQRAALLANGRPALPAVMAGWDSEAVTAREYAEGLSPAALDALLVEGPRWAAALLREEPELRRAA</sequence>
<dbReference type="RefSeq" id="WP_120008772.1">
    <property type="nucleotide sequence ID" value="NZ_JALBUU010000028.1"/>
</dbReference>